<proteinExistence type="predicted"/>
<evidence type="ECO:0000313" key="3">
    <source>
        <dbReference type="EMBL" id="QQG45529.1"/>
    </source>
</evidence>
<evidence type="ECO:0000256" key="1">
    <source>
        <dbReference type="SAM" id="MobiDB-lite"/>
    </source>
</evidence>
<evidence type="ECO:0000256" key="2">
    <source>
        <dbReference type="SAM" id="Phobius"/>
    </source>
</evidence>
<dbReference type="InterPro" id="IPR043769">
    <property type="entry name" value="DUF5715"/>
</dbReference>
<dbReference type="Proteomes" id="UP000595618">
    <property type="component" value="Chromosome"/>
</dbReference>
<accession>A0A7T5UQ70</accession>
<sequence length="276" mass="31563">MIRLKTGTKQKDNEQSTLWPRIKKFFLQLGKRDGAAPFISIVALAVLALFSLFLGVLHAKEECRGQPQILCGSDKSLAWQNEVADFYELPRVKDLKMLAALVQKGVFIRIPLWDRGFYLEGKTLRPFALPFTKAFMDDLAGRFFAESSGKSLKITSIVRTEKDQVRLLRRKISDADGKTPERRSVHTTGAAFDISKLPMSEGEVRWLRRVLVALEEELGVIEATEEMLNNAFHIMVFPWYNAEAWTIELVSLDKNSNKKQVPKISKKKIKKKKPRR</sequence>
<keyword evidence="2" id="KW-0812">Transmembrane</keyword>
<dbReference type="InterPro" id="IPR009045">
    <property type="entry name" value="Zn_M74/Hedgehog-like"/>
</dbReference>
<keyword evidence="2" id="KW-0472">Membrane</keyword>
<dbReference type="EMBL" id="CP066690">
    <property type="protein sequence ID" value="QQG45529.1"/>
    <property type="molecule type" value="Genomic_DNA"/>
</dbReference>
<organism evidence="3 4">
    <name type="scientific">Candidatus Sungiibacteriota bacterium</name>
    <dbReference type="NCBI Taxonomy" id="2750080"/>
    <lineage>
        <taxon>Bacteria</taxon>
        <taxon>Candidatus Sungiibacteriota</taxon>
    </lineage>
</organism>
<keyword evidence="2" id="KW-1133">Transmembrane helix</keyword>
<feature type="region of interest" description="Disordered" evidence="1">
    <location>
        <begin position="257"/>
        <end position="276"/>
    </location>
</feature>
<dbReference type="SUPFAM" id="SSF55166">
    <property type="entry name" value="Hedgehog/DD-peptidase"/>
    <property type="match status" value="1"/>
</dbReference>
<name>A0A7T5UQ70_9BACT</name>
<feature type="compositionally biased region" description="Basic residues" evidence="1">
    <location>
        <begin position="260"/>
        <end position="276"/>
    </location>
</feature>
<reference evidence="3 4" key="1">
    <citation type="submission" date="2020-07" db="EMBL/GenBank/DDBJ databases">
        <title>Huge and variable diversity of episymbiotic CPR bacteria and DPANN archaea in groundwater ecosystems.</title>
        <authorList>
            <person name="He C.Y."/>
            <person name="Keren R."/>
            <person name="Whittaker M."/>
            <person name="Farag I.F."/>
            <person name="Doudna J."/>
            <person name="Cate J.H.D."/>
            <person name="Banfield J.F."/>
        </authorList>
    </citation>
    <scope>NUCLEOTIDE SEQUENCE [LARGE SCALE GENOMIC DNA]</scope>
    <source>
        <strain evidence="3">NC_groundwater_541_Ag_S-0.1um_46_50</strain>
    </source>
</reference>
<dbReference type="Pfam" id="PF18979">
    <property type="entry name" value="DUF5715"/>
    <property type="match status" value="1"/>
</dbReference>
<gene>
    <name evidence="3" type="ORF">HYW89_01155</name>
</gene>
<dbReference type="AlphaFoldDB" id="A0A7T5UQ70"/>
<evidence type="ECO:0000313" key="4">
    <source>
        <dbReference type="Proteomes" id="UP000595618"/>
    </source>
</evidence>
<feature type="transmembrane region" description="Helical" evidence="2">
    <location>
        <begin position="35"/>
        <end position="57"/>
    </location>
</feature>
<protein>
    <submittedName>
        <fullName evidence="3">Uncharacterized protein</fullName>
    </submittedName>
</protein>